<dbReference type="Pfam" id="PF14718">
    <property type="entry name" value="SLT_L"/>
    <property type="match status" value="1"/>
</dbReference>
<dbReference type="PROSITE" id="PS00922">
    <property type="entry name" value="TRANSGLYCOSYLASE"/>
    <property type="match status" value="1"/>
</dbReference>
<dbReference type="Pfam" id="PF01464">
    <property type="entry name" value="SLT"/>
    <property type="match status" value="1"/>
</dbReference>
<dbReference type="GO" id="GO:0000270">
    <property type="term" value="P:peptidoglycan metabolic process"/>
    <property type="evidence" value="ECO:0007669"/>
    <property type="project" value="InterPro"/>
</dbReference>
<dbReference type="InterPro" id="IPR008939">
    <property type="entry name" value="Lytic_TGlycosylase_superhlx_U"/>
</dbReference>
<evidence type="ECO:0000256" key="1">
    <source>
        <dbReference type="ARBA" id="ARBA00007734"/>
    </source>
</evidence>
<feature type="domain" description="Transglycosylase SLT" evidence="3">
    <location>
        <begin position="479"/>
        <end position="581"/>
    </location>
</feature>
<evidence type="ECO:0000259" key="4">
    <source>
        <dbReference type="Pfam" id="PF14718"/>
    </source>
</evidence>
<evidence type="ECO:0000313" key="5">
    <source>
        <dbReference type="EMBL" id="SFU65462.1"/>
    </source>
</evidence>
<dbReference type="Gene3D" id="1.10.530.10">
    <property type="match status" value="1"/>
</dbReference>
<dbReference type="Proteomes" id="UP000183926">
    <property type="component" value="Unassembled WGS sequence"/>
</dbReference>
<proteinExistence type="inferred from homology"/>
<dbReference type="EMBL" id="FPBL01000006">
    <property type="protein sequence ID" value="SFU65462.1"/>
    <property type="molecule type" value="Genomic_DNA"/>
</dbReference>
<dbReference type="GO" id="GO:0008933">
    <property type="term" value="F:peptidoglycan lytic transglycosylase activity"/>
    <property type="evidence" value="ECO:0007669"/>
    <property type="project" value="InterPro"/>
</dbReference>
<evidence type="ECO:0000256" key="2">
    <source>
        <dbReference type="ARBA" id="ARBA00022729"/>
    </source>
</evidence>
<dbReference type="SUPFAM" id="SSF53955">
    <property type="entry name" value="Lysozyme-like"/>
    <property type="match status" value="1"/>
</dbReference>
<dbReference type="AlphaFoldDB" id="A0A1I7HXL2"/>
<evidence type="ECO:0000259" key="3">
    <source>
        <dbReference type="Pfam" id="PF01464"/>
    </source>
</evidence>
<evidence type="ECO:0000313" key="6">
    <source>
        <dbReference type="Proteomes" id="UP000183926"/>
    </source>
</evidence>
<dbReference type="InterPro" id="IPR037061">
    <property type="entry name" value="Lytic_TGlycoase_superhlx_L_sf"/>
</dbReference>
<dbReference type="SUPFAM" id="SSF48435">
    <property type="entry name" value="Bacterial muramidases"/>
    <property type="match status" value="1"/>
</dbReference>
<protein>
    <submittedName>
        <fullName evidence="5">Soluble lytic murein transglycosylase</fullName>
    </submittedName>
</protein>
<comment type="similarity">
    <text evidence="1">Belongs to the transglycosylase Slt family.</text>
</comment>
<gene>
    <name evidence="5" type="ORF">SAMN05216339_10677</name>
</gene>
<dbReference type="Gene3D" id="1.25.20.10">
    <property type="entry name" value="Bacterial muramidases"/>
    <property type="match status" value="1"/>
</dbReference>
<accession>A0A1I7HXL2</accession>
<dbReference type="RefSeq" id="WP_074928609.1">
    <property type="nucleotide sequence ID" value="NZ_FPBL01000006.1"/>
</dbReference>
<keyword evidence="2" id="KW-0732">Signal</keyword>
<dbReference type="InterPro" id="IPR023346">
    <property type="entry name" value="Lysozyme-like_dom_sf"/>
</dbReference>
<dbReference type="GO" id="GO:0004553">
    <property type="term" value="F:hydrolase activity, hydrolyzing O-glycosyl compounds"/>
    <property type="evidence" value="ECO:0007669"/>
    <property type="project" value="InterPro"/>
</dbReference>
<dbReference type="InterPro" id="IPR000189">
    <property type="entry name" value="Transglyc_AS"/>
</dbReference>
<dbReference type="PANTHER" id="PTHR37423:SF5">
    <property type="entry name" value="SOLUBLE LYTIC MUREIN TRANSGLYCOSYLASE"/>
    <property type="match status" value="1"/>
</dbReference>
<dbReference type="GO" id="GO:0042597">
    <property type="term" value="C:periplasmic space"/>
    <property type="evidence" value="ECO:0007669"/>
    <property type="project" value="InterPro"/>
</dbReference>
<dbReference type="CDD" id="cd13401">
    <property type="entry name" value="Slt70-like"/>
    <property type="match status" value="1"/>
</dbReference>
<dbReference type="GO" id="GO:0016020">
    <property type="term" value="C:membrane"/>
    <property type="evidence" value="ECO:0007669"/>
    <property type="project" value="InterPro"/>
</dbReference>
<name>A0A1I7HXL2_9PROT</name>
<dbReference type="Gene3D" id="1.10.1240.20">
    <property type="entry name" value="Lytic transglycosylase, superhelical linker domain"/>
    <property type="match status" value="1"/>
</dbReference>
<reference evidence="5 6" key="1">
    <citation type="submission" date="2016-10" db="EMBL/GenBank/DDBJ databases">
        <authorList>
            <person name="de Groot N.N."/>
        </authorList>
    </citation>
    <scope>NUCLEOTIDE SEQUENCE [LARGE SCALE GENOMIC DNA]</scope>
    <source>
        <strain evidence="5 6">Nm24</strain>
    </source>
</reference>
<dbReference type="InterPro" id="IPR012289">
    <property type="entry name" value="Lytic_TGlycosylase_superhlx_L"/>
</dbReference>
<dbReference type="OrthoDB" id="92254at2"/>
<dbReference type="InterPro" id="IPR008258">
    <property type="entry name" value="Transglycosylase_SLT_dom_1"/>
</dbReference>
<sequence length="635" mass="72786">MSKVLAGLLLVFWTQLLIAGGDEDYLKIREAFRMGNAARVAEYAEHMKRHVLSPYAEYFQLRLSLTTVDTGTIRAFLARYDGSFVADRLRGDWLQILGKRQQWTTFAEEYPKLVNREDSLQCYALQHRLATGDKTASTEVRSLWFTGRDMPASCVTVFDSLIGAGAISAEDVWTRIRLAFEAGNTGVAKSINKYLPRQQALDLQKLGAAAKDARRFLDRQATFKSRADREIVLFALLRLLRSETNQAFARWHKIRGQFPEADQSYFMGNLAYWAAIRQDARALNWFMEAARGRHAYPLSETRHAWKARIALREGNWKILLNSISQMPAAMQQEDVWRYWRARALKISKKNVEANALLIPLSHEHSFYGQMAREELGEMLSVPATEYQVKPREIHRMEQNPGIRRALALYRMNQRVEANREWIWTVQHFSDAQLLAAAKVAQRYGIYDRAINTAIKTVSHHDFNLRYLAPYREQMRPVLQQQQLDEAFVYGLIRQESRFIADIKSGAGAIGLMQLMPATAKWVAGKLGVRDFHTSLVTDINTNLQLGTYYLKHVLDQLDDQPLLAAAAYNAGPGRAKQWKDTHPLEGAIYAETIPFNETRDYVKVVLSNSMYYASNFEQLDRPTLKQRLGIVAPKR</sequence>
<organism evidence="5 6">
    <name type="scientific">Nitrosomonas eutropha</name>
    <dbReference type="NCBI Taxonomy" id="916"/>
    <lineage>
        <taxon>Bacteria</taxon>
        <taxon>Pseudomonadati</taxon>
        <taxon>Pseudomonadota</taxon>
        <taxon>Betaproteobacteria</taxon>
        <taxon>Nitrosomonadales</taxon>
        <taxon>Nitrosomonadaceae</taxon>
        <taxon>Nitrosomonas</taxon>
    </lineage>
</organism>
<feature type="domain" description="Lytic transglycosylase superhelical linker" evidence="4">
    <location>
        <begin position="396"/>
        <end position="456"/>
    </location>
</feature>
<dbReference type="PANTHER" id="PTHR37423">
    <property type="entry name" value="SOLUBLE LYTIC MUREIN TRANSGLYCOSYLASE-RELATED"/>
    <property type="match status" value="1"/>
</dbReference>